<dbReference type="AlphaFoldDB" id="A0ABD3IZM9"/>
<dbReference type="InterPro" id="IPR010513">
    <property type="entry name" value="KEN_dom"/>
</dbReference>
<dbReference type="PANTHER" id="PTHR13954">
    <property type="entry name" value="IRE1-RELATED"/>
    <property type="match status" value="1"/>
</dbReference>
<dbReference type="InterPro" id="IPR000719">
    <property type="entry name" value="Prot_kinase_dom"/>
</dbReference>
<dbReference type="Pfam" id="PF00069">
    <property type="entry name" value="Pkinase"/>
    <property type="match status" value="2"/>
</dbReference>
<evidence type="ECO:0000259" key="9">
    <source>
        <dbReference type="PROSITE" id="PS50011"/>
    </source>
</evidence>
<dbReference type="InterPro" id="IPR045133">
    <property type="entry name" value="IRE1/2-like"/>
</dbReference>
<dbReference type="SUPFAM" id="SSF56112">
    <property type="entry name" value="Protein kinase-like (PK-like)"/>
    <property type="match status" value="2"/>
</dbReference>
<gene>
    <name evidence="11" type="ORF">ACJRO7_005466</name>
</gene>
<keyword evidence="4" id="KW-0732">Signal</keyword>
<proteinExistence type="predicted"/>
<evidence type="ECO:0000256" key="6">
    <source>
        <dbReference type="ARBA" id="ARBA00022777"/>
    </source>
</evidence>
<dbReference type="EC" id="2.7.11.1" evidence="1"/>
<evidence type="ECO:0000259" key="10">
    <source>
        <dbReference type="PROSITE" id="PS51392"/>
    </source>
</evidence>
<feature type="region of interest" description="Disordered" evidence="8">
    <location>
        <begin position="188"/>
        <end position="263"/>
    </location>
</feature>
<dbReference type="PROSITE" id="PS50011">
    <property type="entry name" value="PROTEIN_KINASE_DOM"/>
    <property type="match status" value="2"/>
</dbReference>
<dbReference type="GO" id="GO:0005524">
    <property type="term" value="F:ATP binding"/>
    <property type="evidence" value="ECO:0007669"/>
    <property type="project" value="UniProtKB-KW"/>
</dbReference>
<evidence type="ECO:0000256" key="2">
    <source>
        <dbReference type="ARBA" id="ARBA00022527"/>
    </source>
</evidence>
<reference evidence="11 12" key="1">
    <citation type="submission" date="2024-11" db="EMBL/GenBank/DDBJ databases">
        <title>Chromosome-level genome assembly of Eucalyptus globulus Labill. provides insights into its genome evolution.</title>
        <authorList>
            <person name="Li X."/>
        </authorList>
    </citation>
    <scope>NUCLEOTIDE SEQUENCE [LARGE SCALE GENOMIC DNA]</scope>
    <source>
        <strain evidence="11">CL2024</strain>
        <tissue evidence="11">Fresh tender leaves</tissue>
    </source>
</reference>
<sequence>MDVVAATDLSFGPSNTSSGLERSEPEVAVAAVRSGRDGVSMHLPIGSLESLHLDVVSGLVHLHHLGIIHRDLITKEFCAKLSDMGSGKVLLGDTSSSGYHVADCGGSRSQAPEQLCNAHQTCSVDVFGLNHVSFICITGRRHPFGESLKGDRNIEENVMDLSSVEFMPEAADLFACLLHPDPYLRNDNLDSKDEHVSSEKEDRLGDSRSGDEGDFNLKTLSKRKKSCKSEESNGGLGKKENRVFTENEDRPDNSVGNDDAWMNLEKPVGGGTSGCWIGKLFVSNTEIARGSQDTIILEGDPSLKMPSQMKIDESIQCDGSHNKMDEHVSSEIDGKLGTNRINDESQSKLKVPRWIKKTNQSGKRNDNLDKKDKRVSSEKEDRLDDSRSGDEGDFNLKTLSKRKKSCKSGESNGGLGKKVHHVFSENEGRPDNSVGNDDAWMNLEKPVGGGTSGCWIGKLFVSNTEIAKGSQDTIILEGFYEGQPVAVKRLALAHHHVASQEIRSLRASDRDPNIVRFYGAENDQDFVYLARERCACSLDDLIRAHSNSSEKYVFPDDLASNAINEYKMRLDSVKGTMQDVNLWREDGHPSPLLLKLMRDVVSGLVHLHHLGIIHRDLKPQSVLITKEFCAKLSDMGSSKLLPEDTSPSGYHVPDCGSLALHTAEQLCPAHQMYSVDLFGLGCILFFCITGGKHPFGDSLKGDNNIKEYSIDLSPVEFLPEAADLFARLLNPNPNLRPKAMEVLHQPLFWNSKMRLSFLRDASDWVELKARGTNPDLMEKLESIAWQIFNEEWNGKIDRKVIRHMRGIRAYEFKRVRDLLRIVRNTFCHAIGLPRNIQEIVGSSPEDLDNYFTKRFPRLLIETYRFVSTCCKDEERFPFPEYFSW</sequence>
<dbReference type="Gene3D" id="1.20.1440.180">
    <property type="entry name" value="KEN domain"/>
    <property type="match status" value="1"/>
</dbReference>
<protein>
    <recommendedName>
        <fullName evidence="1">non-specific serine/threonine protein kinase</fullName>
        <ecNumber evidence="1">2.7.11.1</ecNumber>
    </recommendedName>
</protein>
<name>A0ABD3IZM9_EUCGL</name>
<feature type="compositionally biased region" description="Basic and acidic residues" evidence="8">
    <location>
        <begin position="227"/>
        <end position="252"/>
    </location>
</feature>
<evidence type="ECO:0000256" key="8">
    <source>
        <dbReference type="SAM" id="MobiDB-lite"/>
    </source>
</evidence>
<feature type="region of interest" description="Disordered" evidence="8">
    <location>
        <begin position="1"/>
        <end position="24"/>
    </location>
</feature>
<evidence type="ECO:0000256" key="7">
    <source>
        <dbReference type="ARBA" id="ARBA00022840"/>
    </source>
</evidence>
<keyword evidence="12" id="KW-1185">Reference proteome</keyword>
<keyword evidence="2" id="KW-0723">Serine/threonine-protein kinase</keyword>
<dbReference type="Gene3D" id="1.10.510.10">
    <property type="entry name" value="Transferase(Phosphotransferase) domain 1"/>
    <property type="match status" value="2"/>
</dbReference>
<accession>A0ABD3IZM9</accession>
<dbReference type="InterPro" id="IPR011009">
    <property type="entry name" value="Kinase-like_dom_sf"/>
</dbReference>
<evidence type="ECO:0000256" key="5">
    <source>
        <dbReference type="ARBA" id="ARBA00022741"/>
    </source>
</evidence>
<dbReference type="SMART" id="SM00580">
    <property type="entry name" value="PUG"/>
    <property type="match status" value="1"/>
</dbReference>
<comment type="caution">
    <text evidence="11">The sequence shown here is derived from an EMBL/GenBank/DDBJ whole genome shotgun (WGS) entry which is preliminary data.</text>
</comment>
<evidence type="ECO:0000256" key="1">
    <source>
        <dbReference type="ARBA" id="ARBA00012513"/>
    </source>
</evidence>
<feature type="compositionally biased region" description="Basic and acidic residues" evidence="8">
    <location>
        <begin position="188"/>
        <end position="211"/>
    </location>
</feature>
<dbReference type="InterPro" id="IPR038357">
    <property type="entry name" value="KEN_sf"/>
</dbReference>
<evidence type="ECO:0000313" key="12">
    <source>
        <dbReference type="Proteomes" id="UP001634007"/>
    </source>
</evidence>
<feature type="region of interest" description="Disordered" evidence="8">
    <location>
        <begin position="330"/>
        <end position="396"/>
    </location>
</feature>
<dbReference type="Pfam" id="PF06479">
    <property type="entry name" value="Ribonuc_2-5A"/>
    <property type="match status" value="1"/>
</dbReference>
<dbReference type="PROSITE" id="PS51392">
    <property type="entry name" value="KEN"/>
    <property type="match status" value="1"/>
</dbReference>
<evidence type="ECO:0000313" key="11">
    <source>
        <dbReference type="EMBL" id="KAL3720650.1"/>
    </source>
</evidence>
<dbReference type="Proteomes" id="UP001634007">
    <property type="component" value="Unassembled WGS sequence"/>
</dbReference>
<evidence type="ECO:0000256" key="3">
    <source>
        <dbReference type="ARBA" id="ARBA00022679"/>
    </source>
</evidence>
<keyword evidence="6" id="KW-0418">Kinase</keyword>
<keyword evidence="3" id="KW-0808">Transferase</keyword>
<feature type="compositionally biased region" description="Basic and acidic residues" evidence="8">
    <location>
        <begin position="363"/>
        <end position="390"/>
    </location>
</feature>
<dbReference type="Gene3D" id="3.30.200.20">
    <property type="entry name" value="Phosphorylase Kinase, domain 1"/>
    <property type="match status" value="1"/>
</dbReference>
<dbReference type="FunFam" id="3.30.200.20:FF:000077">
    <property type="entry name" value="Putative Serine/threonine-protein kinase/endoribonuclease IRE1"/>
    <property type="match status" value="1"/>
</dbReference>
<dbReference type="PANTHER" id="PTHR13954:SF6">
    <property type="entry name" value="NON-SPECIFIC SERINE_THREONINE PROTEIN KINASE"/>
    <property type="match status" value="1"/>
</dbReference>
<keyword evidence="7" id="KW-0067">ATP-binding</keyword>
<organism evidence="11 12">
    <name type="scientific">Eucalyptus globulus</name>
    <name type="common">Tasmanian blue gum</name>
    <dbReference type="NCBI Taxonomy" id="34317"/>
    <lineage>
        <taxon>Eukaryota</taxon>
        <taxon>Viridiplantae</taxon>
        <taxon>Streptophyta</taxon>
        <taxon>Embryophyta</taxon>
        <taxon>Tracheophyta</taxon>
        <taxon>Spermatophyta</taxon>
        <taxon>Magnoliopsida</taxon>
        <taxon>eudicotyledons</taxon>
        <taxon>Gunneridae</taxon>
        <taxon>Pentapetalae</taxon>
        <taxon>rosids</taxon>
        <taxon>malvids</taxon>
        <taxon>Myrtales</taxon>
        <taxon>Myrtaceae</taxon>
        <taxon>Myrtoideae</taxon>
        <taxon>Eucalypteae</taxon>
        <taxon>Eucalyptus</taxon>
    </lineage>
</organism>
<feature type="domain" description="Protein kinase" evidence="9">
    <location>
        <begin position="1"/>
        <end position="198"/>
    </location>
</feature>
<keyword evidence="5" id="KW-0547">Nucleotide-binding</keyword>
<evidence type="ECO:0000256" key="4">
    <source>
        <dbReference type="ARBA" id="ARBA00022729"/>
    </source>
</evidence>
<feature type="domain" description="KEN" evidence="10">
    <location>
        <begin position="751"/>
        <end position="884"/>
    </location>
</feature>
<dbReference type="EMBL" id="JBJKBG010000010">
    <property type="protein sequence ID" value="KAL3720650.1"/>
    <property type="molecule type" value="Genomic_DNA"/>
</dbReference>
<feature type="domain" description="Protein kinase" evidence="9">
    <location>
        <begin position="441"/>
        <end position="748"/>
    </location>
</feature>
<dbReference type="GO" id="GO:0004674">
    <property type="term" value="F:protein serine/threonine kinase activity"/>
    <property type="evidence" value="ECO:0007669"/>
    <property type="project" value="UniProtKB-KW"/>
</dbReference>